<proteinExistence type="predicted"/>
<organism evidence="1">
    <name type="scientific">Arundo donax</name>
    <name type="common">Giant reed</name>
    <name type="synonym">Donax arundinaceus</name>
    <dbReference type="NCBI Taxonomy" id="35708"/>
    <lineage>
        <taxon>Eukaryota</taxon>
        <taxon>Viridiplantae</taxon>
        <taxon>Streptophyta</taxon>
        <taxon>Embryophyta</taxon>
        <taxon>Tracheophyta</taxon>
        <taxon>Spermatophyta</taxon>
        <taxon>Magnoliopsida</taxon>
        <taxon>Liliopsida</taxon>
        <taxon>Poales</taxon>
        <taxon>Poaceae</taxon>
        <taxon>PACMAD clade</taxon>
        <taxon>Arundinoideae</taxon>
        <taxon>Arundineae</taxon>
        <taxon>Arundo</taxon>
    </lineage>
</organism>
<dbReference type="AlphaFoldDB" id="A0A0A8Y3D7"/>
<name>A0A0A8Y3D7_ARUDO</name>
<evidence type="ECO:0000313" key="1">
    <source>
        <dbReference type="EMBL" id="JAD19800.1"/>
    </source>
</evidence>
<sequence>MCLHTDEQIDSGFLMD</sequence>
<accession>A0A0A8Y3D7</accession>
<protein>
    <submittedName>
        <fullName evidence="1">Uncharacterized protein</fullName>
    </submittedName>
</protein>
<reference evidence="1" key="2">
    <citation type="journal article" date="2015" name="Data Brief">
        <title>Shoot transcriptome of the giant reed, Arundo donax.</title>
        <authorList>
            <person name="Barrero R.A."/>
            <person name="Guerrero F.D."/>
            <person name="Moolhuijzen P."/>
            <person name="Goolsby J.A."/>
            <person name="Tidwell J."/>
            <person name="Bellgard S.E."/>
            <person name="Bellgard M.I."/>
        </authorList>
    </citation>
    <scope>NUCLEOTIDE SEQUENCE</scope>
    <source>
        <tissue evidence="1">Shoot tissue taken approximately 20 cm above the soil surface</tissue>
    </source>
</reference>
<reference evidence="1" key="1">
    <citation type="submission" date="2014-09" db="EMBL/GenBank/DDBJ databases">
        <authorList>
            <person name="Magalhaes I.L.F."/>
            <person name="Oliveira U."/>
            <person name="Santos F.R."/>
            <person name="Vidigal T.H.D.A."/>
            <person name="Brescovit A.D."/>
            <person name="Santos A.J."/>
        </authorList>
    </citation>
    <scope>NUCLEOTIDE SEQUENCE</scope>
    <source>
        <tissue evidence="1">Shoot tissue taken approximately 20 cm above the soil surface</tissue>
    </source>
</reference>
<dbReference type="EMBL" id="GBRH01278095">
    <property type="protein sequence ID" value="JAD19800.1"/>
    <property type="molecule type" value="Transcribed_RNA"/>
</dbReference>